<keyword evidence="2" id="KW-0812">Transmembrane</keyword>
<organism evidence="3 4">
    <name type="scientific">Ruminococcus albus</name>
    <dbReference type="NCBI Taxonomy" id="1264"/>
    <lineage>
        <taxon>Bacteria</taxon>
        <taxon>Bacillati</taxon>
        <taxon>Bacillota</taxon>
        <taxon>Clostridia</taxon>
        <taxon>Eubacteriales</taxon>
        <taxon>Oscillospiraceae</taxon>
        <taxon>Ruminococcus</taxon>
    </lineage>
</organism>
<protein>
    <submittedName>
        <fullName evidence="3">Uncharacterized protein</fullName>
    </submittedName>
</protein>
<dbReference type="OrthoDB" id="1816769at2"/>
<dbReference type="AlphaFoldDB" id="A0A1H7JLA9"/>
<evidence type="ECO:0000313" key="4">
    <source>
        <dbReference type="Proteomes" id="UP000186015"/>
    </source>
</evidence>
<dbReference type="RefSeq" id="WP_074831984.1">
    <property type="nucleotide sequence ID" value="NZ_FOAT01000005.1"/>
</dbReference>
<keyword evidence="2" id="KW-0472">Membrane</keyword>
<feature type="compositionally biased region" description="Basic and acidic residues" evidence="1">
    <location>
        <begin position="137"/>
        <end position="164"/>
    </location>
</feature>
<sequence length="395" mass="43853">MKDNDFRRIENQLEPDDRLVRNVINKASELSANSEMAEDYLKNHDVTETITVKHNKGYMYILSAAAALALVFGAGIYIRSNNAVKTHTPDASSTEENAAVVTDSTPETSVTENVPVSESIAEAVDSKVDIPDSTVDTPDRVADESKSEIKDDGRSEWKPDRTTDSFENENGNGQAAVLAPATDEYRSFEMNDNTYYFACGNKGEIYDPEHMIGNNIPNISYINEFLKNVEVPSMFGDIRPSAQAEVYSLQFADPGYLVAVRFIDVNGDERYYLFADMDHSFDTLEEHLLALNIDIYTFDGTAIIRRDGVRSFIDDDSTLKEMLLSANGEKTDTAYGEALCEIFLDTPIYGGSVGYTVYSDGYIGVVNGFGSESIYKVGTETTAQMVSYINENYHE</sequence>
<evidence type="ECO:0000313" key="3">
    <source>
        <dbReference type="EMBL" id="SEK75214.1"/>
    </source>
</evidence>
<accession>A0A1H7JLA9</accession>
<keyword evidence="2" id="KW-1133">Transmembrane helix</keyword>
<feature type="region of interest" description="Disordered" evidence="1">
    <location>
        <begin position="86"/>
        <end position="111"/>
    </location>
</feature>
<evidence type="ECO:0000256" key="2">
    <source>
        <dbReference type="SAM" id="Phobius"/>
    </source>
</evidence>
<reference evidence="3 4" key="1">
    <citation type="submission" date="2016-10" db="EMBL/GenBank/DDBJ databases">
        <authorList>
            <person name="de Groot N.N."/>
        </authorList>
    </citation>
    <scope>NUCLEOTIDE SEQUENCE [LARGE SCALE GENOMIC DNA]</scope>
    <source>
        <strain evidence="3 4">KH2T6</strain>
    </source>
</reference>
<dbReference type="Proteomes" id="UP000186015">
    <property type="component" value="Unassembled WGS sequence"/>
</dbReference>
<feature type="region of interest" description="Disordered" evidence="1">
    <location>
        <begin position="130"/>
        <end position="171"/>
    </location>
</feature>
<dbReference type="EMBL" id="FOAT01000005">
    <property type="protein sequence ID" value="SEK75214.1"/>
    <property type="molecule type" value="Genomic_DNA"/>
</dbReference>
<evidence type="ECO:0000256" key="1">
    <source>
        <dbReference type="SAM" id="MobiDB-lite"/>
    </source>
</evidence>
<proteinExistence type="predicted"/>
<feature type="transmembrane region" description="Helical" evidence="2">
    <location>
        <begin position="58"/>
        <end position="78"/>
    </location>
</feature>
<gene>
    <name evidence="3" type="ORF">SAMN05216469_105109</name>
</gene>
<name>A0A1H7JLA9_RUMAL</name>